<accession>A0A8D3X3E6</accession>
<evidence type="ECO:0000313" key="1">
    <source>
        <dbReference type="EMBL" id="AEN90972.1"/>
    </source>
</evidence>
<dbReference type="Proteomes" id="UP000001283">
    <property type="component" value="Chromosome"/>
</dbReference>
<sequence>MPLSYSLKRIKTPLQFFGITLYKCPSTGSYYYKSRANRHLKKVK</sequence>
<evidence type="ECO:0000313" key="2">
    <source>
        <dbReference type="Proteomes" id="UP000001283"/>
    </source>
</evidence>
<name>A0A8D3X3E6_PRIMW</name>
<organism evidence="1 2">
    <name type="scientific">Priestia megaterium (strain WSH-002)</name>
    <name type="common">Bacillus megaterium</name>
    <dbReference type="NCBI Taxonomy" id="1006007"/>
    <lineage>
        <taxon>Bacteria</taxon>
        <taxon>Bacillati</taxon>
        <taxon>Bacillota</taxon>
        <taxon>Bacilli</taxon>
        <taxon>Bacillales</taxon>
        <taxon>Bacillaceae</taxon>
        <taxon>Priestia</taxon>
    </lineage>
</organism>
<gene>
    <name evidence="1" type="ORF">BMWSH_4092</name>
</gene>
<reference evidence="1 2" key="1">
    <citation type="journal article" date="2011" name="J. Bacteriol.">
        <title>Complete genome sequence of the industrial strain Bacillus megaterium WSH-002.</title>
        <authorList>
            <person name="Liu L."/>
            <person name="Li Y."/>
            <person name="Zhang J."/>
            <person name="Zou W."/>
            <person name="Zhou Z."/>
            <person name="Liu J."/>
            <person name="Li X."/>
            <person name="Wang L."/>
            <person name="Chen J."/>
        </authorList>
    </citation>
    <scope>NUCLEOTIDE SEQUENCE [LARGE SCALE GENOMIC DNA]</scope>
    <source>
        <strain evidence="1 2">WSH-002</strain>
    </source>
</reference>
<dbReference type="AlphaFoldDB" id="A0A8D3X3E6"/>
<proteinExistence type="predicted"/>
<dbReference type="KEGG" id="bmh:BMWSH_4092"/>
<protein>
    <submittedName>
        <fullName evidence="1">Uncharacterized protein</fullName>
    </submittedName>
</protein>
<dbReference type="EMBL" id="CP003017">
    <property type="protein sequence ID" value="AEN90972.1"/>
    <property type="molecule type" value="Genomic_DNA"/>
</dbReference>